<gene>
    <name evidence="2" type="ORF">IMSHALPRED_007686</name>
</gene>
<feature type="region of interest" description="Disordered" evidence="1">
    <location>
        <begin position="139"/>
        <end position="168"/>
    </location>
</feature>
<keyword evidence="3" id="KW-1185">Reference proteome</keyword>
<dbReference type="EMBL" id="CAJPDT010000050">
    <property type="protein sequence ID" value="CAF9928561.1"/>
    <property type="molecule type" value="Genomic_DNA"/>
</dbReference>
<dbReference type="AlphaFoldDB" id="A0A8H3FPW4"/>
<evidence type="ECO:0000313" key="2">
    <source>
        <dbReference type="EMBL" id="CAF9928561.1"/>
    </source>
</evidence>
<reference evidence="2" key="1">
    <citation type="submission" date="2021-03" db="EMBL/GenBank/DDBJ databases">
        <authorList>
            <person name="Tagirdzhanova G."/>
        </authorList>
    </citation>
    <scope>NUCLEOTIDE SEQUENCE</scope>
</reference>
<sequence>MGKDALNRSTVFRICIAWNVVDSPYMWNNGSAPKLFIAAPCIGWVNIFLWLRDTDLGSSVDPELRIMTAISSMSVSRSNCRTIDDSFDARALPCWARVGRTTFCKGRFSLTAAIDSETCLVSRQHNIAIGALQKVDDGHRRHAEGKSKNNVAQTAGGKKGDNKVDVRGANNGSDLSGILATEARFKKVLDGTVNELIELLAREVFVFVDSVF</sequence>
<protein>
    <submittedName>
        <fullName evidence="2">Uncharacterized protein</fullName>
    </submittedName>
</protein>
<name>A0A8H3FPW4_9LECA</name>
<proteinExistence type="predicted"/>
<comment type="caution">
    <text evidence="2">The sequence shown here is derived from an EMBL/GenBank/DDBJ whole genome shotgun (WGS) entry which is preliminary data.</text>
</comment>
<organism evidence="2 3">
    <name type="scientific">Imshaugia aleurites</name>
    <dbReference type="NCBI Taxonomy" id="172621"/>
    <lineage>
        <taxon>Eukaryota</taxon>
        <taxon>Fungi</taxon>
        <taxon>Dikarya</taxon>
        <taxon>Ascomycota</taxon>
        <taxon>Pezizomycotina</taxon>
        <taxon>Lecanoromycetes</taxon>
        <taxon>OSLEUM clade</taxon>
        <taxon>Lecanoromycetidae</taxon>
        <taxon>Lecanorales</taxon>
        <taxon>Lecanorineae</taxon>
        <taxon>Parmeliaceae</taxon>
        <taxon>Imshaugia</taxon>
    </lineage>
</organism>
<dbReference type="Proteomes" id="UP000664534">
    <property type="component" value="Unassembled WGS sequence"/>
</dbReference>
<evidence type="ECO:0000256" key="1">
    <source>
        <dbReference type="SAM" id="MobiDB-lite"/>
    </source>
</evidence>
<accession>A0A8H3FPW4</accession>
<evidence type="ECO:0000313" key="3">
    <source>
        <dbReference type="Proteomes" id="UP000664534"/>
    </source>
</evidence>